<dbReference type="STRING" id="1218173.BALCAV_0214975"/>
<reference evidence="1 2" key="1">
    <citation type="journal article" date="2014" name="Genome Announc.">
        <title>Draft Genome Sequence of Bacillus alcalophilus AV1934, a Classic Alkaliphile Isolated from Human Feces in 1934.</title>
        <authorList>
            <person name="Attie O."/>
            <person name="Jayaprakash A."/>
            <person name="Shah H."/>
            <person name="Paulsen I.T."/>
            <person name="Morino M."/>
            <person name="Takahashi Y."/>
            <person name="Narumi I."/>
            <person name="Sachidanandam R."/>
            <person name="Satoh K."/>
            <person name="Ito M."/>
            <person name="Krulwich T.A."/>
        </authorList>
    </citation>
    <scope>NUCLEOTIDE SEQUENCE [LARGE SCALE GENOMIC DNA]</scope>
    <source>
        <strain evidence="1 2">AV1934</strain>
    </source>
</reference>
<evidence type="ECO:0000313" key="1">
    <source>
        <dbReference type="EMBL" id="KGA96623.1"/>
    </source>
</evidence>
<protein>
    <submittedName>
        <fullName evidence="1">Uncharacterized protein</fullName>
    </submittedName>
</protein>
<dbReference type="AlphaFoldDB" id="A0A094WL05"/>
<proteinExistence type="predicted"/>
<comment type="caution">
    <text evidence="1">The sequence shown here is derived from an EMBL/GenBank/DDBJ whole genome shotgun (WGS) entry which is preliminary data.</text>
</comment>
<sequence>MRYNYRNIDLKQEYNYVVRRILKYYEDVIVVNQTNEYLDHFNLNVSKAFLIGGTPLDFGKRVRLTDTSLSRQIYINDNFHPLG</sequence>
<evidence type="ECO:0000313" key="2">
    <source>
        <dbReference type="Proteomes" id="UP000002754"/>
    </source>
</evidence>
<dbReference type="RefSeq" id="WP_040324033.1">
    <property type="nucleotide sequence ID" value="NZ_ALPT02000052.1"/>
</dbReference>
<name>A0A094WL05_ALKAL</name>
<accession>A0A094WL05</accession>
<dbReference type="EMBL" id="ALPT02000052">
    <property type="protein sequence ID" value="KGA96623.1"/>
    <property type="molecule type" value="Genomic_DNA"/>
</dbReference>
<dbReference type="Proteomes" id="UP000002754">
    <property type="component" value="Unassembled WGS sequence"/>
</dbReference>
<keyword evidence="2" id="KW-1185">Reference proteome</keyword>
<organism evidence="1 2">
    <name type="scientific">Alkalihalobacillus alcalophilus ATCC 27647 = CGMCC 1.3604</name>
    <dbReference type="NCBI Taxonomy" id="1218173"/>
    <lineage>
        <taxon>Bacteria</taxon>
        <taxon>Bacillati</taxon>
        <taxon>Bacillota</taxon>
        <taxon>Bacilli</taxon>
        <taxon>Bacillales</taxon>
        <taxon>Bacillaceae</taxon>
        <taxon>Alkalihalobacillus</taxon>
    </lineage>
</organism>
<gene>
    <name evidence="1" type="ORF">BALCAV_0214975</name>
</gene>